<dbReference type="Proteomes" id="UP000182235">
    <property type="component" value="Unassembled WGS sequence"/>
</dbReference>
<evidence type="ECO:0000313" key="2">
    <source>
        <dbReference type="Proteomes" id="UP000182235"/>
    </source>
</evidence>
<organism evidence="1 2">
    <name type="scientific">Emergomyces pasteurianus Ep9510</name>
    <dbReference type="NCBI Taxonomy" id="1447872"/>
    <lineage>
        <taxon>Eukaryota</taxon>
        <taxon>Fungi</taxon>
        <taxon>Dikarya</taxon>
        <taxon>Ascomycota</taxon>
        <taxon>Pezizomycotina</taxon>
        <taxon>Eurotiomycetes</taxon>
        <taxon>Eurotiomycetidae</taxon>
        <taxon>Onygenales</taxon>
        <taxon>Ajellomycetaceae</taxon>
        <taxon>Emergomyces</taxon>
    </lineage>
</organism>
<gene>
    <name evidence="1" type="ORF">AJ78_06249</name>
</gene>
<dbReference type="STRING" id="1447872.A0A1J9P9P2"/>
<reference evidence="1 2" key="1">
    <citation type="submission" date="2015-07" db="EMBL/GenBank/DDBJ databases">
        <title>Emmonsia species relationships and genome sequence.</title>
        <authorList>
            <consortium name="The Broad Institute Genomics Platform"/>
            <person name="Cuomo C.A."/>
            <person name="Munoz J.F."/>
            <person name="Imamovic A."/>
            <person name="Priest M.E."/>
            <person name="Young S."/>
            <person name="Clay O.K."/>
            <person name="McEwen J.G."/>
        </authorList>
    </citation>
    <scope>NUCLEOTIDE SEQUENCE [LARGE SCALE GENOMIC DNA]</scope>
    <source>
        <strain evidence="1 2">UAMH 9510</strain>
    </source>
</reference>
<dbReference type="SUPFAM" id="SSF56112">
    <property type="entry name" value="Protein kinase-like (PK-like)"/>
    <property type="match status" value="1"/>
</dbReference>
<dbReference type="EMBL" id="LGRN01000315">
    <property type="protein sequence ID" value="OJD13289.1"/>
    <property type="molecule type" value="Genomic_DNA"/>
</dbReference>
<dbReference type="OrthoDB" id="5424973at2759"/>
<protein>
    <recommendedName>
        <fullName evidence="3">Aminoglycoside phosphotransferase domain-containing protein</fullName>
    </recommendedName>
</protein>
<proteinExistence type="predicted"/>
<dbReference type="PANTHER" id="PTHR21310:SF15">
    <property type="entry name" value="AMINOGLYCOSIDE PHOSPHOTRANSFERASE DOMAIN-CONTAINING PROTEIN"/>
    <property type="match status" value="1"/>
</dbReference>
<comment type="caution">
    <text evidence="1">The sequence shown here is derived from an EMBL/GenBank/DDBJ whole genome shotgun (WGS) entry which is preliminary data.</text>
</comment>
<dbReference type="VEuPathDB" id="FungiDB:AJ78_06249"/>
<keyword evidence="2" id="KW-1185">Reference proteome</keyword>
<evidence type="ECO:0008006" key="3">
    <source>
        <dbReference type="Google" id="ProtNLM"/>
    </source>
</evidence>
<accession>A0A1J9P9P2</accession>
<sequence>MASLPKNIHDSASQLFFQDKESPQYRASLVISSLPHPDRAILDCFIEDATDPQEAAQYFLRMTSPSDDSSASADVISRFLSTWKFLIEKSHTLSTENRDIVYRRDGGSCCATRMPFQTMTDRDAKFVHVVPPRVFENLQLSKGVSMPMDMLKAFMSEEYFKKISAMQSSQPEKLDNVWLLSMETFETMRTGTIFFKVQTWENQPEPSLKQTYLVETNLFTPKPGNRTAIQTRSMTLENRIPQEASIVSEELLSLHARFSQSLAWVETMKYVGAQFDRVNRWTRLFPSLPPGLCRVLRRIWVALPRFMRASIYDALVLTGLRLYGTTLSMIVYRLPFSLYLRRGSPNLMSKYQAEAHTLQTVEKFTRIPAPRAIDVLETQHFSYLFMTRVPGRPIGQMINSMTDEQMEQVVADLKHYISELQLIPRTKTSEFQICNSMGGGILDWRIPDSQRKELRFSTESEFNKYLTDPFWDEIRKRAAVSHNITGIVDWENAGWFPEYWEYTKAHYTVRSLIRWLTDVVDQVFEGYREELNIDNMLSDLLGPF</sequence>
<dbReference type="AlphaFoldDB" id="A0A1J9P9P2"/>
<dbReference type="CDD" id="cd05120">
    <property type="entry name" value="APH_ChoK_like"/>
    <property type="match status" value="1"/>
</dbReference>
<evidence type="ECO:0000313" key="1">
    <source>
        <dbReference type="EMBL" id="OJD13289.1"/>
    </source>
</evidence>
<dbReference type="PANTHER" id="PTHR21310">
    <property type="entry name" value="AMINOGLYCOSIDE PHOSPHOTRANSFERASE-RELATED-RELATED"/>
    <property type="match status" value="1"/>
</dbReference>
<dbReference type="InterPro" id="IPR051678">
    <property type="entry name" value="AGP_Transferase"/>
</dbReference>
<name>A0A1J9P9P2_9EURO</name>
<dbReference type="InterPro" id="IPR011009">
    <property type="entry name" value="Kinase-like_dom_sf"/>
</dbReference>